<accession>A0A5N0TCD7</accession>
<dbReference type="AlphaFoldDB" id="A0A5N0TCD7"/>
<feature type="binding site" evidence="2">
    <location>
        <position position="156"/>
    </location>
    <ligand>
        <name>Cu cation</name>
        <dbReference type="ChEBI" id="CHEBI:23378"/>
    </ligand>
</feature>
<dbReference type="Proteomes" id="UP000325372">
    <property type="component" value="Unassembled WGS sequence"/>
</dbReference>
<evidence type="ECO:0000313" key="5">
    <source>
        <dbReference type="EMBL" id="KAA9132692.1"/>
    </source>
</evidence>
<evidence type="ECO:0000256" key="3">
    <source>
        <dbReference type="PIRSR" id="PIRSR603782-2"/>
    </source>
</evidence>
<keyword evidence="3" id="KW-1015">Disulfide bond</keyword>
<evidence type="ECO:0000256" key="2">
    <source>
        <dbReference type="PIRSR" id="PIRSR603782-1"/>
    </source>
</evidence>
<dbReference type="RefSeq" id="WP_150863414.1">
    <property type="nucleotide sequence ID" value="NZ_VYXP01000003.1"/>
</dbReference>
<comment type="similarity">
    <text evidence="1">Belongs to the SCO1/2 family.</text>
</comment>
<feature type="disulfide bond" description="Redox-active" evidence="3">
    <location>
        <begin position="68"/>
        <end position="72"/>
    </location>
</feature>
<dbReference type="PANTHER" id="PTHR12151">
    <property type="entry name" value="ELECTRON TRANSPORT PROTIN SCO1/SENC FAMILY MEMBER"/>
    <property type="match status" value="1"/>
</dbReference>
<dbReference type="CDD" id="cd02968">
    <property type="entry name" value="SCO"/>
    <property type="match status" value="1"/>
</dbReference>
<dbReference type="InterPro" id="IPR036249">
    <property type="entry name" value="Thioredoxin-like_sf"/>
</dbReference>
<keyword evidence="2" id="KW-0186">Copper</keyword>
<reference evidence="5 6" key="1">
    <citation type="submission" date="2019-09" db="EMBL/GenBank/DDBJ databases">
        <title>Wenzhouxiangella sp. Genome sequencing and assembly.</title>
        <authorList>
            <person name="Zhang R."/>
        </authorList>
    </citation>
    <scope>NUCLEOTIDE SEQUENCE [LARGE SCALE GENOMIC DNA]</scope>
    <source>
        <strain evidence="5 6">W260</strain>
    </source>
</reference>
<keyword evidence="4" id="KW-0732">Signal</keyword>
<dbReference type="EMBL" id="VYXP01000003">
    <property type="protein sequence ID" value="KAA9132692.1"/>
    <property type="molecule type" value="Genomic_DNA"/>
</dbReference>
<dbReference type="GO" id="GO:0046872">
    <property type="term" value="F:metal ion binding"/>
    <property type="evidence" value="ECO:0007669"/>
    <property type="project" value="UniProtKB-KW"/>
</dbReference>
<feature type="binding site" evidence="2">
    <location>
        <position position="72"/>
    </location>
    <ligand>
        <name>Cu cation</name>
        <dbReference type="ChEBI" id="CHEBI:23378"/>
    </ligand>
</feature>
<name>A0A5N0TCD7_9GAMM</name>
<feature type="chain" id="PRO_5024463388" evidence="4">
    <location>
        <begin position="25"/>
        <end position="195"/>
    </location>
</feature>
<comment type="caution">
    <text evidence="5">The sequence shown here is derived from an EMBL/GenBank/DDBJ whole genome shotgun (WGS) entry which is preliminary data.</text>
</comment>
<keyword evidence="2" id="KW-0479">Metal-binding</keyword>
<evidence type="ECO:0000313" key="6">
    <source>
        <dbReference type="Proteomes" id="UP000325372"/>
    </source>
</evidence>
<dbReference type="InterPro" id="IPR003782">
    <property type="entry name" value="SCO1/SenC"/>
</dbReference>
<evidence type="ECO:0000256" key="1">
    <source>
        <dbReference type="ARBA" id="ARBA00010996"/>
    </source>
</evidence>
<organism evidence="5 6">
    <name type="scientific">Marinihelvus fidelis</name>
    <dbReference type="NCBI Taxonomy" id="2613842"/>
    <lineage>
        <taxon>Bacteria</taxon>
        <taxon>Pseudomonadati</taxon>
        <taxon>Pseudomonadota</taxon>
        <taxon>Gammaproteobacteria</taxon>
        <taxon>Chromatiales</taxon>
        <taxon>Wenzhouxiangellaceae</taxon>
        <taxon>Marinihelvus</taxon>
    </lineage>
</organism>
<dbReference type="Gene3D" id="3.40.30.10">
    <property type="entry name" value="Glutaredoxin"/>
    <property type="match status" value="1"/>
</dbReference>
<keyword evidence="6" id="KW-1185">Reference proteome</keyword>
<dbReference type="PANTHER" id="PTHR12151:SF25">
    <property type="entry name" value="LINALOOL DEHYDRATASE_ISOMERASE DOMAIN-CONTAINING PROTEIN"/>
    <property type="match status" value="1"/>
</dbReference>
<dbReference type="PROSITE" id="PS51257">
    <property type="entry name" value="PROKAR_LIPOPROTEIN"/>
    <property type="match status" value="1"/>
</dbReference>
<feature type="binding site" evidence="2">
    <location>
        <position position="68"/>
    </location>
    <ligand>
        <name>Cu cation</name>
        <dbReference type="ChEBI" id="CHEBI:23378"/>
    </ligand>
</feature>
<feature type="signal peptide" evidence="4">
    <location>
        <begin position="1"/>
        <end position="24"/>
    </location>
</feature>
<gene>
    <name evidence="5" type="ORF">F3N42_05620</name>
</gene>
<dbReference type="SUPFAM" id="SSF52833">
    <property type="entry name" value="Thioredoxin-like"/>
    <property type="match status" value="1"/>
</dbReference>
<proteinExistence type="inferred from homology"/>
<dbReference type="Pfam" id="PF02630">
    <property type="entry name" value="SCO1-SenC"/>
    <property type="match status" value="1"/>
</dbReference>
<protein>
    <submittedName>
        <fullName evidence="5">SCO family protein</fullName>
    </submittedName>
</protein>
<sequence>MNRIKLAGMICLLGTACTAAPLQADTGQLPDDSVYHLDSEWRSQEGTELMLSELTGRPRLLSFVYTYCEHTCPMIVARLKMITDALSDSERGQMQVTLVSLDPERDTPSRMKAWLVEKDLESRDWLMLHGNPDEVLEFAAMLGVRYRPMGESDIAHSNMITLLDRQGVVRYQSKGLGDDPADVIEAIESTVTESE</sequence>
<evidence type="ECO:0000256" key="4">
    <source>
        <dbReference type="SAM" id="SignalP"/>
    </source>
</evidence>